<dbReference type="Gene3D" id="1.10.3300.10">
    <property type="entry name" value="Jann2411-like domain"/>
    <property type="match status" value="1"/>
</dbReference>
<organism evidence="1 2">
    <name type="scientific">Prauserella muralis</name>
    <dbReference type="NCBI Taxonomy" id="588067"/>
    <lineage>
        <taxon>Bacteria</taxon>
        <taxon>Bacillati</taxon>
        <taxon>Actinomycetota</taxon>
        <taxon>Actinomycetes</taxon>
        <taxon>Pseudonocardiales</taxon>
        <taxon>Pseudonocardiaceae</taxon>
        <taxon>Prauserella</taxon>
    </lineage>
</organism>
<protein>
    <submittedName>
        <fullName evidence="1">Uncharacterized protein</fullName>
    </submittedName>
</protein>
<proteinExistence type="predicted"/>
<dbReference type="OrthoDB" id="3211108at2"/>
<dbReference type="InterPro" id="IPR021005">
    <property type="entry name" value="Znf_CGNR"/>
</dbReference>
<dbReference type="SUPFAM" id="SSF160904">
    <property type="entry name" value="Jann2411-like"/>
    <property type="match status" value="1"/>
</dbReference>
<evidence type="ECO:0000313" key="1">
    <source>
        <dbReference type="EMBL" id="PXY19468.1"/>
    </source>
</evidence>
<dbReference type="Pfam" id="PF11706">
    <property type="entry name" value="zf-CGNR"/>
    <property type="match status" value="1"/>
</dbReference>
<keyword evidence="2" id="KW-1185">Reference proteome</keyword>
<name>A0A2V4AHT4_9PSEU</name>
<comment type="caution">
    <text evidence="1">The sequence shown here is derived from an EMBL/GenBank/DDBJ whole genome shotgun (WGS) entry which is preliminary data.</text>
</comment>
<accession>A0A2V4AHT4</accession>
<dbReference type="Proteomes" id="UP000249915">
    <property type="component" value="Unassembled WGS sequence"/>
</dbReference>
<gene>
    <name evidence="1" type="ORF">BAY60_32530</name>
</gene>
<dbReference type="AlphaFoldDB" id="A0A2V4AHT4"/>
<dbReference type="RefSeq" id="WP_112285397.1">
    <property type="nucleotide sequence ID" value="NZ_MASW01000007.1"/>
</dbReference>
<dbReference type="PANTHER" id="PTHR35525">
    <property type="entry name" value="BLL6575 PROTEIN"/>
    <property type="match status" value="1"/>
</dbReference>
<evidence type="ECO:0000313" key="2">
    <source>
        <dbReference type="Proteomes" id="UP000249915"/>
    </source>
</evidence>
<dbReference type="EMBL" id="MASW01000007">
    <property type="protein sequence ID" value="PXY19468.1"/>
    <property type="molecule type" value="Genomic_DNA"/>
</dbReference>
<reference evidence="1 2" key="1">
    <citation type="submission" date="2016-07" db="EMBL/GenBank/DDBJ databases">
        <title>Draft genome sequence of Prauserella muralis DSM 45305, isolated from a mould-covered wall in an indoor environment.</title>
        <authorList>
            <person name="Ruckert C."/>
            <person name="Albersmeier A."/>
            <person name="Jiang C.-L."/>
            <person name="Jiang Y."/>
            <person name="Kalinowski J."/>
            <person name="Schneider O."/>
            <person name="Winkler A."/>
            <person name="Zotchev S.B."/>
        </authorList>
    </citation>
    <scope>NUCLEOTIDE SEQUENCE [LARGE SCALE GENOMIC DNA]</scope>
    <source>
        <strain evidence="1 2">DSM 45305</strain>
    </source>
</reference>
<sequence length="178" mass="19381">MSFPRSDAPGELRKLEEFCNSARFLSSEDSLITPASTALWLRERGLATAEPSRKEHEQLVAFRETLRDFLGGQRRAAAVPALNRLAKSTLSGIQWSAAGEPMLPPRKPGGTEGLIAALLGILFAAGVTGELGRLKTCRNPACRSVFYDRSPGQTGTWCSMDVCGARNKMRSYRSRHAG</sequence>
<dbReference type="InterPro" id="IPR010852">
    <property type="entry name" value="ABATE"/>
</dbReference>
<dbReference type="InterPro" id="IPR023286">
    <property type="entry name" value="ABATE_dom_sf"/>
</dbReference>
<dbReference type="PANTHER" id="PTHR35525:SF3">
    <property type="entry name" value="BLL6575 PROTEIN"/>
    <property type="match status" value="1"/>
</dbReference>
<dbReference type="Pfam" id="PF07336">
    <property type="entry name" value="ABATE"/>
    <property type="match status" value="1"/>
</dbReference>